<evidence type="ECO:0000256" key="10">
    <source>
        <dbReference type="ARBA" id="ARBA00023277"/>
    </source>
</evidence>
<evidence type="ECO:0000256" key="1">
    <source>
        <dbReference type="ARBA" id="ARBA00006566"/>
    </source>
</evidence>
<dbReference type="PANTHER" id="PTHR10457:SF7">
    <property type="entry name" value="GALACTOKINASE-RELATED"/>
    <property type="match status" value="1"/>
</dbReference>
<dbReference type="PROSITE" id="PS00106">
    <property type="entry name" value="GALACTOKINASE"/>
    <property type="match status" value="1"/>
</dbReference>
<keyword evidence="9" id="KW-0299">Galactose metabolism</keyword>
<dbReference type="InterPro" id="IPR006204">
    <property type="entry name" value="GHMP_kinase_N_dom"/>
</dbReference>
<sequence length="389" mass="40558">MSAAATTLDAEFQNRFGADADGIWSAPGRVNLIGEHTDYNAGFALPFAITARARVAVRVTHGGEAVLESTFAGAAPVRVRLDELTAEDTGFSGDGGWARYLAGVVWAFARRGITLPGLDVLLHSDVPVGAGLSSSAAVECAIAVAVNDLAGAGLDRPELVQICHEAENDFVGAPTGILDQSASLLATAGSGLFLDCLDRSTRQVPLDLAARDLVLLVIDTRVTHAHESGGYRDRVASCRLGERVLEVSSLREVSAQDFAERAHLLDPETRRRVRHVVTENARVQDVVALLDAGRLEDIGPLLTASHVSMRDDYEISSPELDAAVDTALAHGALGARMTGGGFGGSAIALVPIALAETVSTAVSAAFERSGWASPHIYAVVPGPGAGREG</sequence>
<dbReference type="PRINTS" id="PR00473">
    <property type="entry name" value="GALCTOKINASE"/>
</dbReference>
<keyword evidence="7" id="KW-0067">ATP-binding</keyword>
<gene>
    <name evidence="15" type="primary">galK</name>
    <name evidence="15" type="ORF">D9V34_16075</name>
</gene>
<dbReference type="Gene3D" id="3.30.70.890">
    <property type="entry name" value="GHMP kinase, C-terminal domain"/>
    <property type="match status" value="1"/>
</dbReference>
<dbReference type="GO" id="GO:0006012">
    <property type="term" value="P:galactose metabolic process"/>
    <property type="evidence" value="ECO:0007669"/>
    <property type="project" value="UniProtKB-UniRule"/>
</dbReference>
<proteinExistence type="inferred from homology"/>
<keyword evidence="8" id="KW-0460">Magnesium</keyword>
<evidence type="ECO:0000256" key="4">
    <source>
        <dbReference type="ARBA" id="ARBA00022723"/>
    </source>
</evidence>
<evidence type="ECO:0000256" key="2">
    <source>
        <dbReference type="ARBA" id="ARBA00022490"/>
    </source>
</evidence>
<dbReference type="EMBL" id="RCUY01000015">
    <property type="protein sequence ID" value="RLP79309.1"/>
    <property type="molecule type" value="Genomic_DNA"/>
</dbReference>
<dbReference type="FunFam" id="3.30.70.890:FF:000001">
    <property type="entry name" value="Galactokinase"/>
    <property type="match status" value="1"/>
</dbReference>
<comment type="caution">
    <text evidence="15">The sequence shown here is derived from an EMBL/GenBank/DDBJ whole genome shotgun (WGS) entry which is preliminary data.</text>
</comment>
<dbReference type="PANTHER" id="PTHR10457">
    <property type="entry name" value="MEVALONATE KINASE/GALACTOKINASE"/>
    <property type="match status" value="1"/>
</dbReference>
<evidence type="ECO:0000256" key="5">
    <source>
        <dbReference type="ARBA" id="ARBA00022741"/>
    </source>
</evidence>
<dbReference type="EC" id="2.7.1.6" evidence="11"/>
<dbReference type="GO" id="GO:0005524">
    <property type="term" value="F:ATP binding"/>
    <property type="evidence" value="ECO:0007669"/>
    <property type="project" value="UniProtKB-UniRule"/>
</dbReference>
<evidence type="ECO:0000256" key="11">
    <source>
        <dbReference type="NCBIfam" id="TIGR00131"/>
    </source>
</evidence>
<dbReference type="InterPro" id="IPR006203">
    <property type="entry name" value="GHMP_knse_ATP-bd_CS"/>
</dbReference>
<dbReference type="SUPFAM" id="SSF54211">
    <property type="entry name" value="Ribosomal protein S5 domain 2-like"/>
    <property type="match status" value="1"/>
</dbReference>
<evidence type="ECO:0000256" key="7">
    <source>
        <dbReference type="ARBA" id="ARBA00022840"/>
    </source>
</evidence>
<feature type="domain" description="GHMP kinase N-terminal" evidence="12">
    <location>
        <begin position="100"/>
        <end position="185"/>
    </location>
</feature>
<keyword evidence="4" id="KW-0479">Metal-binding</keyword>
<dbReference type="Pfam" id="PF08544">
    <property type="entry name" value="GHMP_kinases_C"/>
    <property type="match status" value="1"/>
</dbReference>
<dbReference type="InterPro" id="IPR019539">
    <property type="entry name" value="GalKase_N"/>
</dbReference>
<evidence type="ECO:0000313" key="16">
    <source>
        <dbReference type="Proteomes" id="UP000269438"/>
    </source>
</evidence>
<comment type="similarity">
    <text evidence="1">Belongs to the GHMP kinase family. GalK subfamily.</text>
</comment>
<feature type="domain" description="Galactokinase N-terminal" evidence="14">
    <location>
        <begin position="10"/>
        <end position="58"/>
    </location>
</feature>
<protein>
    <recommendedName>
        <fullName evidence="11">Galactokinase</fullName>
        <ecNumber evidence="11">2.7.1.6</ecNumber>
    </recommendedName>
</protein>
<evidence type="ECO:0000313" key="15">
    <source>
        <dbReference type="EMBL" id="RLP79309.1"/>
    </source>
</evidence>
<accession>A0A3L7AG17</accession>
<dbReference type="InterPro" id="IPR000705">
    <property type="entry name" value="Galactokinase"/>
</dbReference>
<dbReference type="InterPro" id="IPR013750">
    <property type="entry name" value="GHMP_kinase_C_dom"/>
</dbReference>
<dbReference type="Pfam" id="PF10509">
    <property type="entry name" value="GalKase_gal_bdg"/>
    <property type="match status" value="1"/>
</dbReference>
<dbReference type="InterPro" id="IPR020568">
    <property type="entry name" value="Ribosomal_Su5_D2-typ_SF"/>
</dbReference>
<dbReference type="PIRSF" id="PIRSF000530">
    <property type="entry name" value="Galactokinase"/>
    <property type="match status" value="1"/>
</dbReference>
<dbReference type="GO" id="GO:0004335">
    <property type="term" value="F:galactokinase activity"/>
    <property type="evidence" value="ECO:0007669"/>
    <property type="project" value="UniProtKB-UniRule"/>
</dbReference>
<dbReference type="InterPro" id="IPR006206">
    <property type="entry name" value="Mevalonate/galactokinase"/>
</dbReference>
<dbReference type="OrthoDB" id="250531at2"/>
<feature type="domain" description="GHMP kinase C-terminal" evidence="13">
    <location>
        <begin position="288"/>
        <end position="367"/>
    </location>
</feature>
<dbReference type="FunFam" id="3.30.230.10:FF:000017">
    <property type="entry name" value="Galactokinase"/>
    <property type="match status" value="1"/>
</dbReference>
<dbReference type="GO" id="GO:0005829">
    <property type="term" value="C:cytosol"/>
    <property type="evidence" value="ECO:0007669"/>
    <property type="project" value="TreeGrafter"/>
</dbReference>
<keyword evidence="2" id="KW-0963">Cytoplasm</keyword>
<keyword evidence="3 15" id="KW-0808">Transferase</keyword>
<organism evidence="15 16">
    <name type="scientific">Mycetocola lacteus</name>
    <dbReference type="NCBI Taxonomy" id="76637"/>
    <lineage>
        <taxon>Bacteria</taxon>
        <taxon>Bacillati</taxon>
        <taxon>Actinomycetota</taxon>
        <taxon>Actinomycetes</taxon>
        <taxon>Micrococcales</taxon>
        <taxon>Microbacteriaceae</taxon>
        <taxon>Mycetocola</taxon>
    </lineage>
</organism>
<evidence type="ECO:0000259" key="12">
    <source>
        <dbReference type="Pfam" id="PF00288"/>
    </source>
</evidence>
<evidence type="ECO:0000256" key="6">
    <source>
        <dbReference type="ARBA" id="ARBA00022777"/>
    </source>
</evidence>
<dbReference type="Proteomes" id="UP000269438">
    <property type="component" value="Unassembled WGS sequence"/>
</dbReference>
<dbReference type="InterPro" id="IPR019741">
    <property type="entry name" value="Galactokinase_CS"/>
</dbReference>
<keyword evidence="10" id="KW-0119">Carbohydrate metabolism</keyword>
<evidence type="ECO:0000256" key="3">
    <source>
        <dbReference type="ARBA" id="ARBA00022679"/>
    </source>
</evidence>
<dbReference type="InterPro" id="IPR036554">
    <property type="entry name" value="GHMP_kinase_C_sf"/>
</dbReference>
<keyword evidence="5" id="KW-0547">Nucleotide-binding</keyword>
<dbReference type="PRINTS" id="PR00959">
    <property type="entry name" value="MEVGALKINASE"/>
</dbReference>
<dbReference type="Pfam" id="PF00288">
    <property type="entry name" value="GHMP_kinases_N"/>
    <property type="match status" value="1"/>
</dbReference>
<dbReference type="PROSITE" id="PS00627">
    <property type="entry name" value="GHMP_KINASES_ATP"/>
    <property type="match status" value="1"/>
</dbReference>
<evidence type="ECO:0000256" key="9">
    <source>
        <dbReference type="ARBA" id="ARBA00023144"/>
    </source>
</evidence>
<dbReference type="AlphaFoldDB" id="A0A3L7AG17"/>
<evidence type="ECO:0000259" key="14">
    <source>
        <dbReference type="Pfam" id="PF10509"/>
    </source>
</evidence>
<evidence type="ECO:0000256" key="8">
    <source>
        <dbReference type="ARBA" id="ARBA00022842"/>
    </source>
</evidence>
<dbReference type="RefSeq" id="WP_121689474.1">
    <property type="nucleotide sequence ID" value="NZ_RCUY01000015.1"/>
</dbReference>
<reference evidence="15 16" key="1">
    <citation type="submission" date="2018-10" db="EMBL/GenBank/DDBJ databases">
        <authorList>
            <person name="Li J."/>
        </authorList>
    </citation>
    <scope>NUCLEOTIDE SEQUENCE [LARGE SCALE GENOMIC DNA]</scope>
    <source>
        <strain evidence="15 16">JCM 11654</strain>
    </source>
</reference>
<evidence type="ECO:0000259" key="13">
    <source>
        <dbReference type="Pfam" id="PF08544"/>
    </source>
</evidence>
<keyword evidence="6 15" id="KW-0418">Kinase</keyword>
<dbReference type="InterPro" id="IPR014721">
    <property type="entry name" value="Ribsml_uS5_D2-typ_fold_subgr"/>
</dbReference>
<dbReference type="SUPFAM" id="SSF55060">
    <property type="entry name" value="GHMP Kinase, C-terminal domain"/>
    <property type="match status" value="1"/>
</dbReference>
<keyword evidence="16" id="KW-1185">Reference proteome</keyword>
<dbReference type="GO" id="GO:0046872">
    <property type="term" value="F:metal ion binding"/>
    <property type="evidence" value="ECO:0007669"/>
    <property type="project" value="UniProtKB-KW"/>
</dbReference>
<dbReference type="NCBIfam" id="TIGR00131">
    <property type="entry name" value="gal_kin"/>
    <property type="match status" value="1"/>
</dbReference>
<name>A0A3L7AG17_9MICO</name>
<dbReference type="Gene3D" id="3.30.230.10">
    <property type="match status" value="1"/>
</dbReference>